<organism evidence="5 6">
    <name type="scientific">Oceanicella actignis</name>
    <dbReference type="NCBI Taxonomy" id="1189325"/>
    <lineage>
        <taxon>Bacteria</taxon>
        <taxon>Pseudomonadati</taxon>
        <taxon>Pseudomonadota</taxon>
        <taxon>Alphaproteobacteria</taxon>
        <taxon>Rhodobacterales</taxon>
        <taxon>Paracoccaceae</taxon>
        <taxon>Oceanicella</taxon>
    </lineage>
</organism>
<dbReference type="PROSITE" id="PS50043">
    <property type="entry name" value="HTH_LUXR_2"/>
    <property type="match status" value="1"/>
</dbReference>
<dbReference type="PRINTS" id="PR00038">
    <property type="entry name" value="HTHLUXR"/>
</dbReference>
<evidence type="ECO:0000313" key="5">
    <source>
        <dbReference type="EMBL" id="SHN60442.1"/>
    </source>
</evidence>
<dbReference type="InterPro" id="IPR016032">
    <property type="entry name" value="Sig_transdc_resp-reg_C-effctor"/>
</dbReference>
<dbReference type="InterPro" id="IPR000792">
    <property type="entry name" value="Tscrpt_reg_LuxR_C"/>
</dbReference>
<dbReference type="AlphaFoldDB" id="A0A1M7SPQ5"/>
<dbReference type="Pfam" id="PF00196">
    <property type="entry name" value="GerE"/>
    <property type="match status" value="1"/>
</dbReference>
<dbReference type="GO" id="GO:0006355">
    <property type="term" value="P:regulation of DNA-templated transcription"/>
    <property type="evidence" value="ECO:0007669"/>
    <property type="project" value="InterPro"/>
</dbReference>
<dbReference type="PANTHER" id="PTHR44688:SF16">
    <property type="entry name" value="DNA-BINDING TRANSCRIPTIONAL ACTIVATOR DEVR_DOSR"/>
    <property type="match status" value="1"/>
</dbReference>
<dbReference type="OrthoDB" id="9814495at2"/>
<accession>A0A1M7SPQ5</accession>
<reference evidence="5 6" key="1">
    <citation type="submission" date="2016-12" db="EMBL/GenBank/DDBJ databases">
        <authorList>
            <person name="Song W.-J."/>
            <person name="Kurnit D.M."/>
        </authorList>
    </citation>
    <scope>NUCLEOTIDE SEQUENCE [LARGE SCALE GENOMIC DNA]</scope>
    <source>
        <strain evidence="5 6">CGMCC 1.10808</strain>
    </source>
</reference>
<dbReference type="Proteomes" id="UP000184066">
    <property type="component" value="Unassembled WGS sequence"/>
</dbReference>
<gene>
    <name evidence="5" type="ORF">SAMN05216200_10372</name>
</gene>
<protein>
    <submittedName>
        <fullName evidence="5">DNA-binding response regulator, NarL/FixJ family, contains REC and HTH domains</fullName>
    </submittedName>
</protein>
<evidence type="ECO:0000313" key="6">
    <source>
        <dbReference type="Proteomes" id="UP000184066"/>
    </source>
</evidence>
<dbReference type="GO" id="GO:0003677">
    <property type="term" value="F:DNA binding"/>
    <property type="evidence" value="ECO:0007669"/>
    <property type="project" value="UniProtKB-KW"/>
</dbReference>
<evidence type="ECO:0000256" key="1">
    <source>
        <dbReference type="ARBA" id="ARBA00023015"/>
    </source>
</evidence>
<dbReference type="CDD" id="cd06170">
    <property type="entry name" value="LuxR_C_like"/>
    <property type="match status" value="1"/>
</dbReference>
<dbReference type="RefSeq" id="WP_072746672.1">
    <property type="nucleotide sequence ID" value="NZ_FOHL01000001.1"/>
</dbReference>
<feature type="domain" description="HTH luxR-type" evidence="4">
    <location>
        <begin position="126"/>
        <end position="191"/>
    </location>
</feature>
<keyword evidence="2 5" id="KW-0238">DNA-binding</keyword>
<evidence type="ECO:0000256" key="2">
    <source>
        <dbReference type="ARBA" id="ARBA00023125"/>
    </source>
</evidence>
<proteinExistence type="predicted"/>
<name>A0A1M7SPQ5_9RHOB</name>
<keyword evidence="6" id="KW-1185">Reference proteome</keyword>
<evidence type="ECO:0000259" key="4">
    <source>
        <dbReference type="PROSITE" id="PS50043"/>
    </source>
</evidence>
<dbReference type="SUPFAM" id="SSF46894">
    <property type="entry name" value="C-terminal effector domain of the bipartite response regulators"/>
    <property type="match status" value="1"/>
</dbReference>
<keyword evidence="1" id="KW-0805">Transcription regulation</keyword>
<dbReference type="STRING" id="1189325.SAMN04488119_10171"/>
<sequence>MTPVLIQSDQPTLRETLRRALDAEGMQVSFDDAAPWAVAIVDRSRAAGGPAAAARVVARLRAGADAAQAKVIVLAPCGEAAAFARALDGAAEAVLDARRPLKAILGAVWIVRAGDTVAPRADGPAGADLPANLSPREGQILRRLAAGRPNKEIAAELGISQSTVKVHLRGLFRKLGVRNRTQAALKCPPLRSQAED</sequence>
<dbReference type="Gene3D" id="3.40.50.2300">
    <property type="match status" value="1"/>
</dbReference>
<evidence type="ECO:0000256" key="3">
    <source>
        <dbReference type="ARBA" id="ARBA00023163"/>
    </source>
</evidence>
<dbReference type="PANTHER" id="PTHR44688">
    <property type="entry name" value="DNA-BINDING TRANSCRIPTIONAL ACTIVATOR DEVR_DOSR"/>
    <property type="match status" value="1"/>
</dbReference>
<dbReference type="SMART" id="SM00421">
    <property type="entry name" value="HTH_LUXR"/>
    <property type="match status" value="1"/>
</dbReference>
<keyword evidence="3" id="KW-0804">Transcription</keyword>
<dbReference type="EMBL" id="FRDL01000003">
    <property type="protein sequence ID" value="SHN60442.1"/>
    <property type="molecule type" value="Genomic_DNA"/>
</dbReference>